<dbReference type="GO" id="GO:0006241">
    <property type="term" value="P:CTP biosynthetic process"/>
    <property type="evidence" value="ECO:0007669"/>
    <property type="project" value="InterPro"/>
</dbReference>
<dbReference type="GO" id="GO:0016787">
    <property type="term" value="F:hydrolase activity"/>
    <property type="evidence" value="ECO:0007669"/>
    <property type="project" value="UniProtKB-KW"/>
</dbReference>
<dbReference type="CDD" id="cd04418">
    <property type="entry name" value="NDPk5"/>
    <property type="match status" value="1"/>
</dbReference>
<dbReference type="InterPro" id="IPR034846">
    <property type="entry name" value="hnRNPAB_RRM1"/>
</dbReference>
<dbReference type="Gene3D" id="3.30.70.330">
    <property type="match status" value="2"/>
</dbReference>
<dbReference type="Gene3D" id="3.30.70.141">
    <property type="entry name" value="Nucleoside diphosphate kinase-like domain"/>
    <property type="match status" value="1"/>
</dbReference>
<dbReference type="PANTHER" id="PTHR48033:SF1">
    <property type="entry name" value="HETEROGENEOUS NUCLEAR RIBONUCLEOPROTEIN A_B"/>
    <property type="match status" value="1"/>
</dbReference>
<dbReference type="GO" id="GO:0030027">
    <property type="term" value="C:lamellipodium"/>
    <property type="evidence" value="ECO:0007669"/>
    <property type="project" value="UniProtKB-SubCell"/>
</dbReference>
<dbReference type="FunFam" id="1.20.890.10:FF:000008">
    <property type="entry name" value="Nucleoside diphosphate kinase homolog 5"/>
    <property type="match status" value="1"/>
</dbReference>
<reference evidence="32" key="1">
    <citation type="submission" date="2023-08" db="EMBL/GenBank/DDBJ databases">
        <authorList>
            <person name="Alioto T."/>
            <person name="Alioto T."/>
            <person name="Gomez Garrido J."/>
        </authorList>
    </citation>
    <scope>NUCLEOTIDE SEQUENCE</scope>
</reference>
<evidence type="ECO:0000256" key="2">
    <source>
        <dbReference type="ARBA" id="ARBA00004123"/>
    </source>
</evidence>
<dbReference type="InterPro" id="IPR036850">
    <property type="entry name" value="NDK-like_dom_sf"/>
</dbReference>
<dbReference type="Pfam" id="PF00076">
    <property type="entry name" value="RRM_1"/>
    <property type="match status" value="2"/>
</dbReference>
<evidence type="ECO:0000256" key="18">
    <source>
        <dbReference type="ARBA" id="ARBA00022884"/>
    </source>
</evidence>
<comment type="subunit">
    <text evidence="23">Identified in a IGF2BP1-dependent mRNP granule complex containing untranslated mRNAs. Interacts with APOBEC1.</text>
</comment>
<dbReference type="GO" id="GO:0005929">
    <property type="term" value="C:cilium"/>
    <property type="evidence" value="ECO:0007669"/>
    <property type="project" value="UniProtKB-SubCell"/>
</dbReference>
<dbReference type="InterPro" id="IPR000504">
    <property type="entry name" value="RRM_dom"/>
</dbReference>
<comment type="function">
    <text evidence="1">Major role in the synthesis of nucleoside triphosphates other than ATP.</text>
</comment>
<dbReference type="InterPro" id="IPR007858">
    <property type="entry name" value="Dpy-30_motif"/>
</dbReference>
<evidence type="ECO:0000256" key="3">
    <source>
        <dbReference type="ARBA" id="ARBA00004138"/>
    </source>
</evidence>
<dbReference type="PANTHER" id="PTHR48033">
    <property type="entry name" value="RNA-BINDING (RRM/RBD/RNP MOTIFS) FAMILY PROTEIN"/>
    <property type="match status" value="1"/>
</dbReference>
<dbReference type="InterPro" id="IPR001564">
    <property type="entry name" value="Nucleoside_diP_kinase"/>
</dbReference>
<dbReference type="GO" id="GO:0003723">
    <property type="term" value="F:RNA binding"/>
    <property type="evidence" value="ECO:0007669"/>
    <property type="project" value="UniProtKB-UniRule"/>
</dbReference>
<feature type="region of interest" description="Disordered" evidence="30">
    <location>
        <begin position="247"/>
        <end position="266"/>
    </location>
</feature>
<dbReference type="SUPFAM" id="SSF54919">
    <property type="entry name" value="Nucleoside diphosphate kinase, NDK"/>
    <property type="match status" value="1"/>
</dbReference>
<keyword evidence="17" id="KW-0832">Ubl conjugation</keyword>
<dbReference type="Pfam" id="PF08143">
    <property type="entry name" value="CBFNT"/>
    <property type="match status" value="1"/>
</dbReference>
<evidence type="ECO:0000259" key="31">
    <source>
        <dbReference type="PROSITE" id="PS50102"/>
    </source>
</evidence>
<evidence type="ECO:0000256" key="12">
    <source>
        <dbReference type="ARBA" id="ARBA00022499"/>
    </source>
</evidence>
<keyword evidence="15" id="KW-0677">Repeat</keyword>
<evidence type="ECO:0000256" key="14">
    <source>
        <dbReference type="ARBA" id="ARBA00022723"/>
    </source>
</evidence>
<dbReference type="GO" id="GO:0032991">
    <property type="term" value="C:protein-containing complex"/>
    <property type="evidence" value="ECO:0007669"/>
    <property type="project" value="UniProtKB-ARBA"/>
</dbReference>
<dbReference type="GO" id="GO:0006228">
    <property type="term" value="P:UTP biosynthetic process"/>
    <property type="evidence" value="ECO:0007669"/>
    <property type="project" value="InterPro"/>
</dbReference>
<dbReference type="FunFam" id="3.30.70.330:FF:000030">
    <property type="entry name" value="Heterogeneous nuclear ribonucleoprotein d0 isoform"/>
    <property type="match status" value="1"/>
</dbReference>
<evidence type="ECO:0000256" key="8">
    <source>
        <dbReference type="ARBA" id="ARBA00013499"/>
    </source>
</evidence>
<evidence type="ECO:0000256" key="13">
    <source>
        <dbReference type="ARBA" id="ARBA00022553"/>
    </source>
</evidence>
<gene>
    <name evidence="32" type="ORF">XNOV1_A008652</name>
</gene>
<evidence type="ECO:0000256" key="4">
    <source>
        <dbReference type="ARBA" id="ARBA00004466"/>
    </source>
</evidence>
<dbReference type="CDD" id="cd22970">
    <property type="entry name" value="DD_NDKH5-like"/>
    <property type="match status" value="1"/>
</dbReference>
<keyword evidence="9" id="KW-0217">Developmental protein</keyword>
<keyword evidence="19" id="KW-0007">Acetylation</keyword>
<dbReference type="Proteomes" id="UP001178508">
    <property type="component" value="Chromosome 6"/>
</dbReference>
<evidence type="ECO:0000256" key="17">
    <source>
        <dbReference type="ARBA" id="ARBA00022843"/>
    </source>
</evidence>
<dbReference type="InterPro" id="IPR034907">
    <property type="entry name" value="NDK-like_dom"/>
</dbReference>
<sequence length="565" mass="63455">MDRPHPRVFTERTLAIVKPDAVDKAEEIEDIILKSGFTILQKRKLQLSPEQCSDFYADQYGKLFFPSLTAFMSSGPIIALTLARNNAIAHWKSIIGPVNSIKARETHPECLRAKYGSSDLKNALHGSESFHAAEREIKFMFPNSIIEPFPPKEATAEYLSKYVNPTLLRGLTELCKHKPHNPCIWLADWLVKNDPNTPQICDGVQVEEELSGCVTSKHNFVVHWSFLSIKYHVQEFNMSEIEQQYMETSENGHEVDDDFNGAGHTEEGIDESAVNECGEGEGADENSQNGGTEGGQIDASKGEEDAGKMFVGGLSWDTSKKDLKDYFSKYGEVTDCTIKMDQQTGRSRGFGFILFKDAASVDKVLEQKEHRLDGRVIDPKKAMAMKKDPVKKIFVGGLNPDTSKEVIQEYFGTFGEIETIELPQDPKTEKRRGFVFITYKDEASVKKVMEKKFHNVGGSKCEIKIAQPKEVYQQQQYGARGYGGRGRGRGGQGQNWNQGYNNYWNQGYNQNYGYGQQGYGYGGYGNYDYSAGYYGYGGGYDYNQGNTSYGKTPRRGGHQSSYKPY</sequence>
<dbReference type="GO" id="GO:0000785">
    <property type="term" value="C:chromatin"/>
    <property type="evidence" value="ECO:0007669"/>
    <property type="project" value="TreeGrafter"/>
</dbReference>
<evidence type="ECO:0000256" key="22">
    <source>
        <dbReference type="ARBA" id="ARBA00023306"/>
    </source>
</evidence>
<feature type="domain" description="RRM" evidence="31">
    <location>
        <begin position="391"/>
        <end position="468"/>
    </location>
</feature>
<organism evidence="32 33">
    <name type="scientific">Xyrichtys novacula</name>
    <name type="common">Pearly razorfish</name>
    <name type="synonym">Hemipteronotus novacula</name>
    <dbReference type="NCBI Taxonomy" id="13765"/>
    <lineage>
        <taxon>Eukaryota</taxon>
        <taxon>Metazoa</taxon>
        <taxon>Chordata</taxon>
        <taxon>Craniata</taxon>
        <taxon>Vertebrata</taxon>
        <taxon>Euteleostomi</taxon>
        <taxon>Actinopterygii</taxon>
        <taxon>Neopterygii</taxon>
        <taxon>Teleostei</taxon>
        <taxon>Neoteleostei</taxon>
        <taxon>Acanthomorphata</taxon>
        <taxon>Eupercaria</taxon>
        <taxon>Labriformes</taxon>
        <taxon>Labridae</taxon>
        <taxon>Xyrichtys</taxon>
    </lineage>
</organism>
<evidence type="ECO:0000256" key="25">
    <source>
        <dbReference type="ARBA" id="ARBA00072632"/>
    </source>
</evidence>
<comment type="subcellular location">
    <subcellularLocation>
        <location evidence="3">Cell projection</location>
        <location evidence="3">Cilium</location>
    </subcellularLocation>
    <subcellularLocation>
        <location evidence="6">Cell projection</location>
        <location evidence="6">Lamellipodium</location>
    </subcellularLocation>
    <subcellularLocation>
        <location evidence="4">Cell projection</location>
        <location evidence="4">Ruffle</location>
    </subcellularLocation>
    <subcellularLocation>
        <location evidence="5">Cytoplasm</location>
    </subcellularLocation>
    <subcellularLocation>
        <location evidence="2">Nucleus</location>
    </subcellularLocation>
</comment>
<dbReference type="GO" id="GO:0010557">
    <property type="term" value="P:positive regulation of macromolecule biosynthetic process"/>
    <property type="evidence" value="ECO:0007669"/>
    <property type="project" value="UniProtKB-ARBA"/>
</dbReference>
<evidence type="ECO:0000256" key="29">
    <source>
        <dbReference type="RuleBase" id="RU004011"/>
    </source>
</evidence>
<dbReference type="Pfam" id="PF00334">
    <property type="entry name" value="NDK"/>
    <property type="match status" value="1"/>
</dbReference>
<dbReference type="PROSITE" id="PS51374">
    <property type="entry name" value="NDPK_LIKE"/>
    <property type="match status" value="1"/>
</dbReference>
<dbReference type="FunFam" id="3.30.70.330:FF:000186">
    <property type="entry name" value="heterogeneous nuclear ribonucleoprotein A/B isoform X1"/>
    <property type="match status" value="1"/>
</dbReference>
<feature type="region of interest" description="Disordered" evidence="30">
    <location>
        <begin position="276"/>
        <end position="303"/>
    </location>
</feature>
<dbReference type="Gene3D" id="1.20.890.10">
    <property type="entry name" value="cAMP-dependent protein kinase regulatory subunit, dimerization-anchoring domain"/>
    <property type="match status" value="1"/>
</dbReference>
<proteinExistence type="inferred from homology"/>
<evidence type="ECO:0000256" key="20">
    <source>
        <dbReference type="ARBA" id="ARBA00023242"/>
    </source>
</evidence>
<dbReference type="GO" id="GO:0001726">
    <property type="term" value="C:ruffle"/>
    <property type="evidence" value="ECO:0007669"/>
    <property type="project" value="UniProtKB-SubCell"/>
</dbReference>
<evidence type="ECO:0000256" key="24">
    <source>
        <dbReference type="ARBA" id="ARBA00067693"/>
    </source>
</evidence>
<dbReference type="GO" id="GO:0010468">
    <property type="term" value="P:regulation of gene expression"/>
    <property type="evidence" value="ECO:0007669"/>
    <property type="project" value="UniProtKB-ARBA"/>
</dbReference>
<keyword evidence="33" id="KW-1185">Reference proteome</keyword>
<evidence type="ECO:0000256" key="5">
    <source>
        <dbReference type="ARBA" id="ARBA00004496"/>
    </source>
</evidence>
<keyword evidence="12" id="KW-1017">Isopeptide bond</keyword>
<comment type="caution">
    <text evidence="28">Lacks conserved residue(s) required for the propagation of feature annotation.</text>
</comment>
<keyword evidence="22" id="KW-0131">Cell cycle</keyword>
<evidence type="ECO:0000256" key="21">
    <source>
        <dbReference type="ARBA" id="ARBA00023273"/>
    </source>
</evidence>
<dbReference type="AlphaFoldDB" id="A0AAV1FCX2"/>
<dbReference type="FunFam" id="3.30.70.141:FF:000010">
    <property type="entry name" value="Nucleoside diphosphate kinase 7"/>
    <property type="match status" value="1"/>
</dbReference>
<dbReference type="PROSITE" id="PS50102">
    <property type="entry name" value="RRM"/>
    <property type="match status" value="2"/>
</dbReference>
<evidence type="ECO:0000256" key="27">
    <source>
        <dbReference type="PROSITE-ProRule" id="PRU00176"/>
    </source>
</evidence>
<keyword evidence="21" id="KW-0966">Cell projection</keyword>
<comment type="similarity">
    <text evidence="7 28 29">Belongs to the NDK family.</text>
</comment>
<dbReference type="GO" id="GO:0004550">
    <property type="term" value="F:nucleoside diphosphate kinase activity"/>
    <property type="evidence" value="ECO:0007669"/>
    <property type="project" value="InterPro"/>
</dbReference>
<evidence type="ECO:0000313" key="33">
    <source>
        <dbReference type="Proteomes" id="UP001178508"/>
    </source>
</evidence>
<dbReference type="GO" id="GO:0005654">
    <property type="term" value="C:nucleoplasm"/>
    <property type="evidence" value="ECO:0007669"/>
    <property type="project" value="TreeGrafter"/>
</dbReference>
<dbReference type="InterPro" id="IPR012677">
    <property type="entry name" value="Nucleotide-bd_a/b_plait_sf"/>
</dbReference>
<protein>
    <recommendedName>
        <fullName evidence="24">Heterogeneous nuclear ribonucleoprotein A/B</fullName>
    </recommendedName>
    <alternativeName>
        <fullName evidence="26">3'-5' exonuclease NME5</fullName>
    </alternativeName>
    <alternativeName>
        <fullName evidence="8">Nucleoside diphosphate kinase B</fullName>
    </alternativeName>
    <alternativeName>
        <fullName evidence="25">Nucleoside diphosphate kinase homolog 5</fullName>
    </alternativeName>
</protein>
<dbReference type="GO" id="GO:0005737">
    <property type="term" value="C:cytoplasm"/>
    <property type="evidence" value="ECO:0007669"/>
    <property type="project" value="UniProtKB-SubCell"/>
</dbReference>
<evidence type="ECO:0000256" key="7">
    <source>
        <dbReference type="ARBA" id="ARBA00008142"/>
    </source>
</evidence>
<dbReference type="SMART" id="SM00360">
    <property type="entry name" value="RRM"/>
    <property type="match status" value="2"/>
</dbReference>
<keyword evidence="13" id="KW-0597">Phosphoprotein</keyword>
<evidence type="ECO:0000256" key="30">
    <source>
        <dbReference type="SAM" id="MobiDB-lite"/>
    </source>
</evidence>
<evidence type="ECO:0000256" key="19">
    <source>
        <dbReference type="ARBA" id="ARBA00022990"/>
    </source>
</evidence>
<dbReference type="GO" id="GO:0046872">
    <property type="term" value="F:metal ion binding"/>
    <property type="evidence" value="ECO:0007669"/>
    <property type="project" value="UniProtKB-KW"/>
</dbReference>
<evidence type="ECO:0000256" key="10">
    <source>
        <dbReference type="ARBA" id="ARBA00022481"/>
    </source>
</evidence>
<evidence type="ECO:0000256" key="6">
    <source>
        <dbReference type="ARBA" id="ARBA00004510"/>
    </source>
</evidence>
<dbReference type="SUPFAM" id="SSF54928">
    <property type="entry name" value="RNA-binding domain, RBD"/>
    <property type="match status" value="2"/>
</dbReference>
<evidence type="ECO:0000256" key="16">
    <source>
        <dbReference type="ARBA" id="ARBA00022801"/>
    </source>
</evidence>
<keyword evidence="16" id="KW-0378">Hydrolase</keyword>
<evidence type="ECO:0000256" key="15">
    <source>
        <dbReference type="ARBA" id="ARBA00022737"/>
    </source>
</evidence>
<dbReference type="InterPro" id="IPR012956">
    <property type="entry name" value="CARG-binding_factor_N"/>
</dbReference>
<dbReference type="PRINTS" id="PR01243">
    <property type="entry name" value="NUCDPKINASE"/>
</dbReference>
<dbReference type="GO" id="GO:0006183">
    <property type="term" value="P:GTP biosynthetic process"/>
    <property type="evidence" value="ECO:0007669"/>
    <property type="project" value="InterPro"/>
</dbReference>
<evidence type="ECO:0000256" key="23">
    <source>
        <dbReference type="ARBA" id="ARBA00064465"/>
    </source>
</evidence>
<evidence type="ECO:0000313" key="32">
    <source>
        <dbReference type="EMBL" id="CAJ1058604.1"/>
    </source>
</evidence>
<dbReference type="Pfam" id="PF05186">
    <property type="entry name" value="Dpy-30"/>
    <property type="match status" value="1"/>
</dbReference>
<dbReference type="CDD" id="cd12757">
    <property type="entry name" value="RRM1_hnRNPAB"/>
    <property type="match status" value="1"/>
</dbReference>
<keyword evidence="11" id="KW-0963">Cytoplasm</keyword>
<keyword evidence="10" id="KW-0488">Methylation</keyword>
<evidence type="ECO:0000256" key="11">
    <source>
        <dbReference type="ARBA" id="ARBA00022490"/>
    </source>
</evidence>
<name>A0AAV1FCX2_XYRNO</name>
<dbReference type="SMART" id="SM00562">
    <property type="entry name" value="NDK"/>
    <property type="match status" value="1"/>
</dbReference>
<evidence type="ECO:0000256" key="9">
    <source>
        <dbReference type="ARBA" id="ARBA00022473"/>
    </source>
</evidence>
<evidence type="ECO:0000256" key="28">
    <source>
        <dbReference type="PROSITE-ProRule" id="PRU00706"/>
    </source>
</evidence>
<dbReference type="EMBL" id="OY660869">
    <property type="protein sequence ID" value="CAJ1058604.1"/>
    <property type="molecule type" value="Genomic_DNA"/>
</dbReference>
<keyword evidence="18 27" id="KW-0694">RNA-binding</keyword>
<keyword evidence="20" id="KW-0539">Nucleus</keyword>
<evidence type="ECO:0000256" key="1">
    <source>
        <dbReference type="ARBA" id="ARBA00003465"/>
    </source>
</evidence>
<accession>A0AAV1FCX2</accession>
<keyword evidence="14" id="KW-0479">Metal-binding</keyword>
<evidence type="ECO:0000256" key="26">
    <source>
        <dbReference type="ARBA" id="ARBA00080200"/>
    </source>
</evidence>
<feature type="domain" description="RRM" evidence="31">
    <location>
        <begin position="307"/>
        <end position="392"/>
    </location>
</feature>
<dbReference type="InterPro" id="IPR035979">
    <property type="entry name" value="RBD_domain_sf"/>
</dbReference>